<feature type="non-terminal residue" evidence="2">
    <location>
        <position position="138"/>
    </location>
</feature>
<protein>
    <submittedName>
        <fullName evidence="2">Uncharacterized protein</fullName>
    </submittedName>
</protein>
<feature type="region of interest" description="Disordered" evidence="1">
    <location>
        <begin position="60"/>
        <end position="121"/>
    </location>
</feature>
<gene>
    <name evidence="2" type="ORF">METZ01_LOCUS364880</name>
</gene>
<sequence length="138" mass="14924">MSESYIKLRLVRAANSWDSVGCSNLEQEKKVLPVGGLMKNSPYIVLLFFTLCLPGCPGEQVEISPIPKPPTQRHTSTLQPPPQSHPELPPEPAPTTPVPDPKTATVPNPITNTAPVAEKKTQPVIAAGRQHTLLIKPN</sequence>
<organism evidence="2">
    <name type="scientific">marine metagenome</name>
    <dbReference type="NCBI Taxonomy" id="408172"/>
    <lineage>
        <taxon>unclassified sequences</taxon>
        <taxon>metagenomes</taxon>
        <taxon>ecological metagenomes</taxon>
    </lineage>
</organism>
<evidence type="ECO:0000313" key="2">
    <source>
        <dbReference type="EMBL" id="SVD12026.1"/>
    </source>
</evidence>
<dbReference type="EMBL" id="UINC01130760">
    <property type="protein sequence ID" value="SVD12026.1"/>
    <property type="molecule type" value="Genomic_DNA"/>
</dbReference>
<name>A0A382SQA7_9ZZZZ</name>
<evidence type="ECO:0000256" key="1">
    <source>
        <dbReference type="SAM" id="MobiDB-lite"/>
    </source>
</evidence>
<accession>A0A382SQA7</accession>
<reference evidence="2" key="1">
    <citation type="submission" date="2018-05" db="EMBL/GenBank/DDBJ databases">
        <authorList>
            <person name="Lanie J.A."/>
            <person name="Ng W.-L."/>
            <person name="Kazmierczak K.M."/>
            <person name="Andrzejewski T.M."/>
            <person name="Davidsen T.M."/>
            <person name="Wayne K.J."/>
            <person name="Tettelin H."/>
            <person name="Glass J.I."/>
            <person name="Rusch D."/>
            <person name="Podicherti R."/>
            <person name="Tsui H.-C.T."/>
            <person name="Winkler M.E."/>
        </authorList>
    </citation>
    <scope>NUCLEOTIDE SEQUENCE</scope>
</reference>
<feature type="compositionally biased region" description="Pro residues" evidence="1">
    <location>
        <begin position="79"/>
        <end position="100"/>
    </location>
</feature>
<dbReference type="AlphaFoldDB" id="A0A382SQA7"/>
<proteinExistence type="predicted"/>